<sequence>MINLTPHSIENPIFVDDEEYYQLVYRKEKGWSHCKSRKECLAKLHYLRDGFALGKIDETSFLKREAKIVLTWWMQGL</sequence>
<evidence type="ECO:0000313" key="2">
    <source>
        <dbReference type="Proteomes" id="UP000226525"/>
    </source>
</evidence>
<evidence type="ECO:0000313" key="1">
    <source>
        <dbReference type="EMBL" id="MAH64387.1"/>
    </source>
</evidence>
<proteinExistence type="predicted"/>
<protein>
    <submittedName>
        <fullName evidence="1">Uncharacterized protein</fullName>
    </submittedName>
</protein>
<gene>
    <name evidence="1" type="ORF">CMN54_13270</name>
</gene>
<dbReference type="AlphaFoldDB" id="A0A2D6YMH7"/>
<dbReference type="EMBL" id="NZEX01000158">
    <property type="protein sequence ID" value="MAH64387.1"/>
    <property type="molecule type" value="Genomic_DNA"/>
</dbReference>
<name>A0A2D6YMH7_9DELT</name>
<dbReference type="Proteomes" id="UP000226525">
    <property type="component" value="Unassembled WGS sequence"/>
</dbReference>
<accession>A0A2D6YMH7</accession>
<organism evidence="1 2">
    <name type="scientific">SAR324 cluster bacterium</name>
    <dbReference type="NCBI Taxonomy" id="2024889"/>
    <lineage>
        <taxon>Bacteria</taxon>
        <taxon>Deltaproteobacteria</taxon>
        <taxon>SAR324 cluster</taxon>
    </lineage>
</organism>
<comment type="caution">
    <text evidence="1">The sequence shown here is derived from an EMBL/GenBank/DDBJ whole genome shotgun (WGS) entry which is preliminary data.</text>
</comment>
<reference evidence="2" key="1">
    <citation type="submission" date="2017-09" db="EMBL/GenBank/DDBJ databases">
        <title>The Reconstruction of 2,631 Draft Metagenome-Assembled Genomes from the Global Oceans.</title>
        <authorList>
            <person name="Tully B.J."/>
            <person name="Graham E.D."/>
            <person name="Heidelberg J.F."/>
        </authorList>
    </citation>
    <scope>NUCLEOTIDE SEQUENCE [LARGE SCALE GENOMIC DNA]</scope>
</reference>